<reference evidence="1 2" key="1">
    <citation type="journal article" date="2024" name="BMC Genomics">
        <title>De novo assembly and annotation of Popillia japonica's genome with initial clues to its potential as an invasive pest.</title>
        <authorList>
            <person name="Cucini C."/>
            <person name="Boschi S."/>
            <person name="Funari R."/>
            <person name="Cardaioli E."/>
            <person name="Iannotti N."/>
            <person name="Marturano G."/>
            <person name="Paoli F."/>
            <person name="Bruttini M."/>
            <person name="Carapelli A."/>
            <person name="Frati F."/>
            <person name="Nardi F."/>
        </authorList>
    </citation>
    <scope>NUCLEOTIDE SEQUENCE [LARGE SCALE GENOMIC DNA]</scope>
    <source>
        <strain evidence="1">DMR45628</strain>
    </source>
</reference>
<sequence length="194" mass="22989">MQHHILSSDVGYSYRRYFSEETIARFRSASDREEWLDLYSSDSNAQKVFMLFYDRFLYYCNSCFPVTKIRSNKKITANWYTEDLRRTAQDLRDLFHIYKSSNNTAVLEAYKKLKEDYQLQIQTSKTAFYDRLIQNSENRVRDCWNIINQLSGTKISDTKLELRDSLGAITFNPSNPANLFCLQFCNVKKPFIPL</sequence>
<keyword evidence="2" id="KW-1185">Reference proteome</keyword>
<protein>
    <submittedName>
        <fullName evidence="1">Uncharacterized protein</fullName>
    </submittedName>
</protein>
<name>A0AAW1LDT2_POPJA</name>
<evidence type="ECO:0000313" key="2">
    <source>
        <dbReference type="Proteomes" id="UP001458880"/>
    </source>
</evidence>
<proteinExistence type="predicted"/>
<organism evidence="1 2">
    <name type="scientific">Popillia japonica</name>
    <name type="common">Japanese beetle</name>
    <dbReference type="NCBI Taxonomy" id="7064"/>
    <lineage>
        <taxon>Eukaryota</taxon>
        <taxon>Metazoa</taxon>
        <taxon>Ecdysozoa</taxon>
        <taxon>Arthropoda</taxon>
        <taxon>Hexapoda</taxon>
        <taxon>Insecta</taxon>
        <taxon>Pterygota</taxon>
        <taxon>Neoptera</taxon>
        <taxon>Endopterygota</taxon>
        <taxon>Coleoptera</taxon>
        <taxon>Polyphaga</taxon>
        <taxon>Scarabaeiformia</taxon>
        <taxon>Scarabaeidae</taxon>
        <taxon>Rutelinae</taxon>
        <taxon>Popillia</taxon>
    </lineage>
</organism>
<evidence type="ECO:0000313" key="1">
    <source>
        <dbReference type="EMBL" id="KAK9731929.1"/>
    </source>
</evidence>
<accession>A0AAW1LDT2</accession>
<comment type="caution">
    <text evidence="1">The sequence shown here is derived from an EMBL/GenBank/DDBJ whole genome shotgun (WGS) entry which is preliminary data.</text>
</comment>
<dbReference type="EMBL" id="JASPKY010000124">
    <property type="protein sequence ID" value="KAK9731929.1"/>
    <property type="molecule type" value="Genomic_DNA"/>
</dbReference>
<gene>
    <name evidence="1" type="ORF">QE152_g13253</name>
</gene>
<dbReference type="Proteomes" id="UP001458880">
    <property type="component" value="Unassembled WGS sequence"/>
</dbReference>
<dbReference type="AlphaFoldDB" id="A0AAW1LDT2"/>